<evidence type="ECO:0000256" key="7">
    <source>
        <dbReference type="ARBA" id="ARBA00023204"/>
    </source>
</evidence>
<dbReference type="GO" id="GO:0003908">
    <property type="term" value="F:methylated-DNA-[protein]-cysteine S-methyltransferase activity"/>
    <property type="evidence" value="ECO:0007669"/>
    <property type="project" value="UniProtKB-UniRule"/>
</dbReference>
<dbReference type="PANTHER" id="PTHR10815">
    <property type="entry name" value="METHYLATED-DNA--PROTEIN-CYSTEINE METHYLTRANSFERASE"/>
    <property type="match status" value="1"/>
</dbReference>
<dbReference type="Proteomes" id="UP000294489">
    <property type="component" value="Unassembled WGS sequence"/>
</dbReference>
<name>A0A4R8G4Y5_9GAMM</name>
<evidence type="ECO:0000313" key="12">
    <source>
        <dbReference type="EMBL" id="TDX31699.1"/>
    </source>
</evidence>
<gene>
    <name evidence="12" type="ORF">DFO67_103298</name>
</gene>
<evidence type="ECO:0000256" key="3">
    <source>
        <dbReference type="ARBA" id="ARBA00022490"/>
    </source>
</evidence>
<reference evidence="12 13" key="1">
    <citation type="submission" date="2019-03" db="EMBL/GenBank/DDBJ databases">
        <title>Freshwater and sediment microbial communities from various areas in North America, analyzing microbe dynamics in response to fracking.</title>
        <authorList>
            <person name="Lamendella R."/>
        </authorList>
    </citation>
    <scope>NUCLEOTIDE SEQUENCE [LARGE SCALE GENOMIC DNA]</scope>
    <source>
        <strain evidence="12 13">6_TX</strain>
    </source>
</reference>
<dbReference type="GO" id="GO:0006307">
    <property type="term" value="P:DNA alkylation repair"/>
    <property type="evidence" value="ECO:0007669"/>
    <property type="project" value="UniProtKB-UniRule"/>
</dbReference>
<dbReference type="Gene3D" id="3.30.160.70">
    <property type="entry name" value="Methylated DNA-protein cysteine methyltransferase domain"/>
    <property type="match status" value="1"/>
</dbReference>
<dbReference type="InterPro" id="IPR036631">
    <property type="entry name" value="MGMT_N_sf"/>
</dbReference>
<proteinExistence type="inferred from homology"/>
<dbReference type="AlphaFoldDB" id="A0A4R8G4Y5"/>
<evidence type="ECO:0000313" key="13">
    <source>
        <dbReference type="Proteomes" id="UP000294489"/>
    </source>
</evidence>
<dbReference type="OrthoDB" id="9811249at2"/>
<comment type="catalytic activity">
    <reaction evidence="1 9">
        <text>a 4-O-methyl-thymidine in DNA + L-cysteinyl-[protein] = a thymidine in DNA + S-methyl-L-cysteinyl-[protein]</text>
        <dbReference type="Rhea" id="RHEA:53428"/>
        <dbReference type="Rhea" id="RHEA-COMP:10131"/>
        <dbReference type="Rhea" id="RHEA-COMP:10132"/>
        <dbReference type="Rhea" id="RHEA-COMP:13555"/>
        <dbReference type="Rhea" id="RHEA-COMP:13556"/>
        <dbReference type="ChEBI" id="CHEBI:29950"/>
        <dbReference type="ChEBI" id="CHEBI:82612"/>
        <dbReference type="ChEBI" id="CHEBI:137386"/>
        <dbReference type="ChEBI" id="CHEBI:137387"/>
        <dbReference type="EC" id="2.1.1.63"/>
    </reaction>
</comment>
<comment type="miscellaneous">
    <text evidence="9">This enzyme catalyzes only one turnover and therefore is not strictly catalytic. According to one definition, an enzyme is a biocatalyst that acts repeatedly and over many reaction cycles.</text>
</comment>
<dbReference type="InterPro" id="IPR014048">
    <property type="entry name" value="MethylDNA_cys_MeTrfase_DNA-bd"/>
</dbReference>
<dbReference type="EC" id="2.1.1.63" evidence="9"/>
<dbReference type="Pfam" id="PF02870">
    <property type="entry name" value="Methyltransf_1N"/>
    <property type="match status" value="1"/>
</dbReference>
<dbReference type="GO" id="GO:0005737">
    <property type="term" value="C:cytoplasm"/>
    <property type="evidence" value="ECO:0007669"/>
    <property type="project" value="UniProtKB-SubCell"/>
</dbReference>
<evidence type="ECO:0000256" key="2">
    <source>
        <dbReference type="ARBA" id="ARBA00008711"/>
    </source>
</evidence>
<dbReference type="SUPFAM" id="SSF46767">
    <property type="entry name" value="Methylated DNA-protein cysteine methyltransferase, C-terminal domain"/>
    <property type="match status" value="1"/>
</dbReference>
<evidence type="ECO:0000259" key="10">
    <source>
        <dbReference type="Pfam" id="PF01035"/>
    </source>
</evidence>
<comment type="caution">
    <text evidence="12">The sequence shown here is derived from an EMBL/GenBank/DDBJ whole genome shotgun (WGS) entry which is preliminary data.</text>
</comment>
<dbReference type="Gene3D" id="1.10.10.10">
    <property type="entry name" value="Winged helix-like DNA-binding domain superfamily/Winged helix DNA-binding domain"/>
    <property type="match status" value="1"/>
</dbReference>
<evidence type="ECO:0000256" key="5">
    <source>
        <dbReference type="ARBA" id="ARBA00022679"/>
    </source>
</evidence>
<accession>A0A4R8G4Y5</accession>
<dbReference type="FunFam" id="1.10.10.10:FF:000214">
    <property type="entry name" value="Methylated-DNA--protein-cysteine methyltransferase"/>
    <property type="match status" value="1"/>
</dbReference>
<dbReference type="InterPro" id="IPR036388">
    <property type="entry name" value="WH-like_DNA-bd_sf"/>
</dbReference>
<feature type="domain" description="Methylated-DNA-[protein]-cysteine S-methyltransferase DNA binding" evidence="10">
    <location>
        <begin position="73"/>
        <end position="152"/>
    </location>
</feature>
<evidence type="ECO:0000256" key="1">
    <source>
        <dbReference type="ARBA" id="ARBA00001286"/>
    </source>
</evidence>
<dbReference type="InterPro" id="IPR023546">
    <property type="entry name" value="MGMT"/>
</dbReference>
<dbReference type="GO" id="GO:0032259">
    <property type="term" value="P:methylation"/>
    <property type="evidence" value="ECO:0007669"/>
    <property type="project" value="UniProtKB-KW"/>
</dbReference>
<dbReference type="InterPro" id="IPR008332">
    <property type="entry name" value="MethylG_MeTrfase_N"/>
</dbReference>
<feature type="active site" description="Nucleophile; methyl group acceptor" evidence="9">
    <location>
        <position position="124"/>
    </location>
</feature>
<evidence type="ECO:0000259" key="11">
    <source>
        <dbReference type="Pfam" id="PF02870"/>
    </source>
</evidence>
<evidence type="ECO:0000256" key="4">
    <source>
        <dbReference type="ARBA" id="ARBA00022603"/>
    </source>
</evidence>
<feature type="domain" description="Methylguanine DNA methyltransferase ribonuclease-like" evidence="11">
    <location>
        <begin position="11"/>
        <end position="69"/>
    </location>
</feature>
<dbReference type="Pfam" id="PF01035">
    <property type="entry name" value="DNA_binding_1"/>
    <property type="match status" value="1"/>
</dbReference>
<comment type="subcellular location">
    <subcellularLocation>
        <location evidence="9">Cytoplasm</location>
    </subcellularLocation>
</comment>
<evidence type="ECO:0000256" key="9">
    <source>
        <dbReference type="HAMAP-Rule" id="MF_00772"/>
    </source>
</evidence>
<dbReference type="EMBL" id="SOEC01000003">
    <property type="protein sequence ID" value="TDX31699.1"/>
    <property type="molecule type" value="Genomic_DNA"/>
</dbReference>
<dbReference type="HAMAP" id="MF_00772">
    <property type="entry name" value="OGT"/>
    <property type="match status" value="1"/>
</dbReference>
<protein>
    <recommendedName>
        <fullName evidence="9">Methylated-DNA--protein-cysteine methyltransferase</fullName>
        <ecNumber evidence="9">2.1.1.63</ecNumber>
    </recommendedName>
    <alternativeName>
        <fullName evidence="9">6-O-methylguanine-DNA methyltransferase</fullName>
        <shortName evidence="9">MGMT</shortName>
    </alternativeName>
    <alternativeName>
        <fullName evidence="9">O-6-methylguanine-DNA-alkyltransferase</fullName>
    </alternativeName>
</protein>
<keyword evidence="4 9" id="KW-0489">Methyltransferase</keyword>
<comment type="catalytic activity">
    <reaction evidence="8 9">
        <text>a 6-O-methyl-2'-deoxyguanosine in DNA + L-cysteinyl-[protein] = S-methyl-L-cysteinyl-[protein] + a 2'-deoxyguanosine in DNA</text>
        <dbReference type="Rhea" id="RHEA:24000"/>
        <dbReference type="Rhea" id="RHEA-COMP:10131"/>
        <dbReference type="Rhea" id="RHEA-COMP:10132"/>
        <dbReference type="Rhea" id="RHEA-COMP:11367"/>
        <dbReference type="Rhea" id="RHEA-COMP:11368"/>
        <dbReference type="ChEBI" id="CHEBI:29950"/>
        <dbReference type="ChEBI" id="CHEBI:82612"/>
        <dbReference type="ChEBI" id="CHEBI:85445"/>
        <dbReference type="ChEBI" id="CHEBI:85448"/>
        <dbReference type="EC" id="2.1.1.63"/>
    </reaction>
</comment>
<organism evidence="12 13">
    <name type="scientific">Modicisalibacter xianhensis</name>
    <dbReference type="NCBI Taxonomy" id="442341"/>
    <lineage>
        <taxon>Bacteria</taxon>
        <taxon>Pseudomonadati</taxon>
        <taxon>Pseudomonadota</taxon>
        <taxon>Gammaproteobacteria</taxon>
        <taxon>Oceanospirillales</taxon>
        <taxon>Halomonadaceae</taxon>
        <taxon>Modicisalibacter</taxon>
    </lineage>
</organism>
<sequence>MYVDYLTPPCDSPIGLLEIRANDQGVTHILFVDAPSRAARPHPLIERCQMQLSEYFQGQCLEFDLPLAPIGTDFQQRVWMRLREVPYGETCSYAAISAGIGSPKSHRAVGAANGRNPLAIIVPCHRVIGSNGRLTGYAGGLARKEWLLAHEQANRGFALQGQ</sequence>
<dbReference type="PROSITE" id="PS00374">
    <property type="entry name" value="MGMT"/>
    <property type="match status" value="1"/>
</dbReference>
<dbReference type="PANTHER" id="PTHR10815:SF5">
    <property type="entry name" value="METHYLATED-DNA--PROTEIN-CYSTEINE METHYLTRANSFERASE"/>
    <property type="match status" value="1"/>
</dbReference>
<evidence type="ECO:0000256" key="6">
    <source>
        <dbReference type="ARBA" id="ARBA00022763"/>
    </source>
</evidence>
<dbReference type="CDD" id="cd06445">
    <property type="entry name" value="ATase"/>
    <property type="match status" value="1"/>
</dbReference>
<comment type="function">
    <text evidence="9">Involved in the cellular defense against the biological effects of O6-methylguanine (O6-MeG) and O4-methylthymine (O4-MeT) in DNA. Repairs the methylated nucleobase in DNA by stoichiometrically transferring the methyl group to a cysteine residue in the enzyme. This is a suicide reaction: the enzyme is irreversibly inactivated.</text>
</comment>
<comment type="similarity">
    <text evidence="2 9">Belongs to the MGMT family.</text>
</comment>
<dbReference type="InterPro" id="IPR036217">
    <property type="entry name" value="MethylDNA_cys_MeTrfase_DNAb"/>
</dbReference>
<keyword evidence="5 9" id="KW-0808">Transferase</keyword>
<dbReference type="InterPro" id="IPR001497">
    <property type="entry name" value="MethylDNA_cys_MeTrfase_AS"/>
</dbReference>
<dbReference type="RefSeq" id="WP_134016575.1">
    <property type="nucleotide sequence ID" value="NZ_SOEC01000003.1"/>
</dbReference>
<keyword evidence="6 9" id="KW-0227">DNA damage</keyword>
<keyword evidence="7 9" id="KW-0234">DNA repair</keyword>
<dbReference type="NCBIfam" id="TIGR00589">
    <property type="entry name" value="ogt"/>
    <property type="match status" value="1"/>
</dbReference>
<evidence type="ECO:0000256" key="8">
    <source>
        <dbReference type="ARBA" id="ARBA00049348"/>
    </source>
</evidence>
<keyword evidence="3 9" id="KW-0963">Cytoplasm</keyword>
<dbReference type="SUPFAM" id="SSF53155">
    <property type="entry name" value="Methylated DNA-protein cysteine methyltransferase domain"/>
    <property type="match status" value="1"/>
</dbReference>